<proteinExistence type="predicted"/>
<name>A0A0D1ZEL1_EXOME</name>
<dbReference type="OrthoDB" id="408631at2759"/>
<reference evidence="2 3" key="1">
    <citation type="submission" date="2015-01" db="EMBL/GenBank/DDBJ databases">
        <title>The Genome Sequence of Exophiala mesophila CBS40295.</title>
        <authorList>
            <consortium name="The Broad Institute Genomics Platform"/>
            <person name="Cuomo C."/>
            <person name="de Hoog S."/>
            <person name="Gorbushina A."/>
            <person name="Stielow B."/>
            <person name="Teixiera M."/>
            <person name="Abouelleil A."/>
            <person name="Chapman S.B."/>
            <person name="Priest M."/>
            <person name="Young S.K."/>
            <person name="Wortman J."/>
            <person name="Nusbaum C."/>
            <person name="Birren B."/>
        </authorList>
    </citation>
    <scope>NUCLEOTIDE SEQUENCE [LARGE SCALE GENOMIC DNA]</scope>
    <source>
        <strain evidence="2 3">CBS 40295</strain>
    </source>
</reference>
<dbReference type="AlphaFoldDB" id="A0A0D1ZEL1"/>
<dbReference type="VEuPathDB" id="FungiDB:PV10_06806"/>
<dbReference type="GeneID" id="27324651"/>
<accession>A0A0D1ZEL1</accession>
<organism evidence="2 3">
    <name type="scientific">Exophiala mesophila</name>
    <name type="common">Black yeast-like fungus</name>
    <dbReference type="NCBI Taxonomy" id="212818"/>
    <lineage>
        <taxon>Eukaryota</taxon>
        <taxon>Fungi</taxon>
        <taxon>Dikarya</taxon>
        <taxon>Ascomycota</taxon>
        <taxon>Pezizomycotina</taxon>
        <taxon>Eurotiomycetes</taxon>
        <taxon>Chaetothyriomycetidae</taxon>
        <taxon>Chaetothyriales</taxon>
        <taxon>Herpotrichiellaceae</taxon>
        <taxon>Exophiala</taxon>
    </lineage>
</organism>
<evidence type="ECO:0000259" key="1">
    <source>
        <dbReference type="Pfam" id="PF07859"/>
    </source>
</evidence>
<evidence type="ECO:0000313" key="3">
    <source>
        <dbReference type="Proteomes" id="UP000054302"/>
    </source>
</evidence>
<feature type="domain" description="Alpha/beta hydrolase fold-3" evidence="1">
    <location>
        <begin position="101"/>
        <end position="334"/>
    </location>
</feature>
<dbReference type="InterPro" id="IPR050466">
    <property type="entry name" value="Carboxylest/Gibb_receptor"/>
</dbReference>
<sequence>MPSTPPSTIEEIKATSQINPEFAQAWDDLPLPPGKDYTIEALKASSRATLPSLRKRLAASQTPELIEKIHRIPLRDGVQLRVIVLYRSQDASHVTPPRPLIVIFHGGGHTVGSPEAMVPLARDVLKTLPAVIVLASYRLAPEFPFPFSLLDSWETLEWAAAESRKFKSTVLPICTDPRVGFLIGGESAGANLAAALTHIARDQALSPPLTGQFLCCGTFISPERVPPKYQDRYLSWTQNEDAPVIDKDLYAIFRDAFKPDHDSRLWASFDQHHPADHGTGGVKNGHLIIPPTYFQVCGLDMARDDGLIYERVLREECQVPTRLDLYSGFPHCWWSIYPHLEMTKQRTKDSIDGIAWLLEVGLKTRTSPNGTRQ</sequence>
<dbReference type="EMBL" id="KN847523">
    <property type="protein sequence ID" value="KIV92359.1"/>
    <property type="molecule type" value="Genomic_DNA"/>
</dbReference>
<dbReference type="SUPFAM" id="SSF53474">
    <property type="entry name" value="alpha/beta-Hydrolases"/>
    <property type="match status" value="1"/>
</dbReference>
<dbReference type="Pfam" id="PF07859">
    <property type="entry name" value="Abhydrolase_3"/>
    <property type="match status" value="1"/>
</dbReference>
<dbReference type="PANTHER" id="PTHR23024">
    <property type="entry name" value="ARYLACETAMIDE DEACETYLASE"/>
    <property type="match status" value="1"/>
</dbReference>
<dbReference type="OMA" id="CVGYPEM"/>
<keyword evidence="3" id="KW-1185">Reference proteome</keyword>
<dbReference type="HOGENOM" id="CLU_012494_6_3_1"/>
<dbReference type="PANTHER" id="PTHR23024:SF643">
    <property type="entry name" value="AB HYDROLASE SUPERFAMILY PROTEIN B1A11.02"/>
    <property type="match status" value="1"/>
</dbReference>
<dbReference type="Proteomes" id="UP000054302">
    <property type="component" value="Unassembled WGS sequence"/>
</dbReference>
<protein>
    <recommendedName>
        <fullName evidence="1">Alpha/beta hydrolase fold-3 domain-containing protein</fullName>
    </recommendedName>
</protein>
<gene>
    <name evidence="2" type="ORF">PV10_06806</name>
</gene>
<dbReference type="Gene3D" id="3.40.50.1820">
    <property type="entry name" value="alpha/beta hydrolase"/>
    <property type="match status" value="1"/>
</dbReference>
<evidence type="ECO:0000313" key="2">
    <source>
        <dbReference type="EMBL" id="KIV92359.1"/>
    </source>
</evidence>
<dbReference type="STRING" id="212818.A0A0D1ZEL1"/>
<dbReference type="InterPro" id="IPR013094">
    <property type="entry name" value="AB_hydrolase_3"/>
</dbReference>
<dbReference type="RefSeq" id="XP_016223933.1">
    <property type="nucleotide sequence ID" value="XM_016371640.1"/>
</dbReference>
<dbReference type="GO" id="GO:0016787">
    <property type="term" value="F:hydrolase activity"/>
    <property type="evidence" value="ECO:0007669"/>
    <property type="project" value="InterPro"/>
</dbReference>
<dbReference type="InterPro" id="IPR029058">
    <property type="entry name" value="AB_hydrolase_fold"/>
</dbReference>